<evidence type="ECO:0000256" key="7">
    <source>
        <dbReference type="ARBA" id="ARBA00039386"/>
    </source>
</evidence>
<dbReference type="RefSeq" id="WP_105531283.1">
    <property type="nucleotide sequence ID" value="NZ_PUGF01000006.1"/>
</dbReference>
<dbReference type="GO" id="GO:0051537">
    <property type="term" value="F:2 iron, 2 sulfur cluster binding"/>
    <property type="evidence" value="ECO:0007669"/>
    <property type="project" value="UniProtKB-KW"/>
</dbReference>
<evidence type="ECO:0000256" key="6">
    <source>
        <dbReference type="ARBA" id="ARBA00023014"/>
    </source>
</evidence>
<dbReference type="Pfam" id="PF04324">
    <property type="entry name" value="Fer2_BFD"/>
    <property type="match status" value="1"/>
</dbReference>
<dbReference type="EMBL" id="PUGF01000006">
    <property type="protein sequence ID" value="PRC93620.1"/>
    <property type="molecule type" value="Genomic_DNA"/>
</dbReference>
<organism evidence="10 11">
    <name type="scientific">Solimicrobium silvestre</name>
    <dbReference type="NCBI Taxonomy" id="2099400"/>
    <lineage>
        <taxon>Bacteria</taxon>
        <taxon>Pseudomonadati</taxon>
        <taxon>Pseudomonadota</taxon>
        <taxon>Betaproteobacteria</taxon>
        <taxon>Burkholderiales</taxon>
        <taxon>Oxalobacteraceae</taxon>
        <taxon>Solimicrobium</taxon>
    </lineage>
</organism>
<dbReference type="InterPro" id="IPR007419">
    <property type="entry name" value="BFD-like_2Fe2S-bd_dom"/>
</dbReference>
<proteinExistence type="inferred from homology"/>
<keyword evidence="4" id="KW-0249">Electron transport</keyword>
<keyword evidence="11" id="KW-1185">Reference proteome</keyword>
<accession>A0A2S9H0Z7</accession>
<evidence type="ECO:0000256" key="2">
    <source>
        <dbReference type="ARBA" id="ARBA00022714"/>
    </source>
</evidence>
<evidence type="ECO:0000256" key="4">
    <source>
        <dbReference type="ARBA" id="ARBA00022982"/>
    </source>
</evidence>
<evidence type="ECO:0000256" key="8">
    <source>
        <dbReference type="ARBA" id="ARBA00046332"/>
    </source>
</evidence>
<dbReference type="PANTHER" id="PTHR37424">
    <property type="entry name" value="BACTERIOFERRITIN-ASSOCIATED FERREDOXIN"/>
    <property type="match status" value="1"/>
</dbReference>
<keyword evidence="5" id="KW-0408">Iron</keyword>
<name>A0A2S9H0Z7_9BURK</name>
<evidence type="ECO:0000313" key="11">
    <source>
        <dbReference type="Proteomes" id="UP000237839"/>
    </source>
</evidence>
<dbReference type="PANTHER" id="PTHR37424:SF1">
    <property type="entry name" value="BACTERIOFERRITIN-ASSOCIATED FERREDOXIN"/>
    <property type="match status" value="1"/>
</dbReference>
<sequence>MIVCVCHNISESRIKTAIQQGINSMPLLRENLELGTCCGKCKSCTKKILRECMPHEDHKHGQHHPIHFHAMAA</sequence>
<dbReference type="InterPro" id="IPR041854">
    <property type="entry name" value="BFD-like_2Fe2S-bd_dom_sf"/>
</dbReference>
<gene>
    <name evidence="10" type="ORF">S2091_1621</name>
</gene>
<protein>
    <recommendedName>
        <fullName evidence="7">Bacterioferritin-associated ferredoxin</fullName>
    </recommendedName>
</protein>
<keyword evidence="1" id="KW-0813">Transport</keyword>
<evidence type="ECO:0000313" key="10">
    <source>
        <dbReference type="EMBL" id="PRC93620.1"/>
    </source>
</evidence>
<evidence type="ECO:0000256" key="1">
    <source>
        <dbReference type="ARBA" id="ARBA00022448"/>
    </source>
</evidence>
<keyword evidence="2" id="KW-0001">2Fe-2S</keyword>
<dbReference type="AlphaFoldDB" id="A0A2S9H0Z7"/>
<keyword evidence="6" id="KW-0411">Iron-sulfur</keyword>
<evidence type="ECO:0000256" key="3">
    <source>
        <dbReference type="ARBA" id="ARBA00022723"/>
    </source>
</evidence>
<dbReference type="OrthoDB" id="9815350at2"/>
<feature type="domain" description="BFD-like [2Fe-2S]-binding" evidence="9">
    <location>
        <begin position="2"/>
        <end position="51"/>
    </location>
</feature>
<comment type="caution">
    <text evidence="10">The sequence shown here is derived from an EMBL/GenBank/DDBJ whole genome shotgun (WGS) entry which is preliminary data.</text>
</comment>
<comment type="similarity">
    <text evidence="8">Belongs to the Bfd family.</text>
</comment>
<dbReference type="Gene3D" id="1.10.10.1100">
    <property type="entry name" value="BFD-like [2Fe-2S]-binding domain"/>
    <property type="match status" value="1"/>
</dbReference>
<dbReference type="GO" id="GO:0046872">
    <property type="term" value="F:metal ion binding"/>
    <property type="evidence" value="ECO:0007669"/>
    <property type="project" value="UniProtKB-KW"/>
</dbReference>
<evidence type="ECO:0000259" key="9">
    <source>
        <dbReference type="Pfam" id="PF04324"/>
    </source>
</evidence>
<dbReference type="InterPro" id="IPR052371">
    <property type="entry name" value="BFD-associated_ferredoxin"/>
</dbReference>
<evidence type="ECO:0000256" key="5">
    <source>
        <dbReference type="ARBA" id="ARBA00023004"/>
    </source>
</evidence>
<dbReference type="Proteomes" id="UP000237839">
    <property type="component" value="Unassembled WGS sequence"/>
</dbReference>
<reference evidence="10 11" key="1">
    <citation type="submission" date="2018-02" db="EMBL/GenBank/DDBJ databases">
        <title>Solimicrobium silvestre gen. nov., sp. nov., isolated from alpine forest soil.</title>
        <authorList>
            <person name="Margesin R."/>
            <person name="Albuquerque L."/>
            <person name="Zhang D.-C."/>
            <person name="Froufe H.J.C."/>
            <person name="Severino R."/>
            <person name="Roxo I."/>
            <person name="Egas C."/>
            <person name="Da Costa M.S."/>
        </authorList>
    </citation>
    <scope>NUCLEOTIDE SEQUENCE [LARGE SCALE GENOMIC DNA]</scope>
    <source>
        <strain evidence="10 11">S20-91</strain>
    </source>
</reference>
<keyword evidence="3" id="KW-0479">Metal-binding</keyword>